<feature type="domain" description="Peptidoglycan binding-like" evidence="3">
    <location>
        <begin position="1189"/>
        <end position="1242"/>
    </location>
</feature>
<feature type="region of interest" description="Disordered" evidence="2">
    <location>
        <begin position="907"/>
        <end position="955"/>
    </location>
</feature>
<feature type="compositionally biased region" description="Basic and acidic residues" evidence="2">
    <location>
        <begin position="43"/>
        <end position="92"/>
    </location>
</feature>
<dbReference type="InterPro" id="IPR036366">
    <property type="entry name" value="PGBDSf"/>
</dbReference>
<evidence type="ECO:0000256" key="2">
    <source>
        <dbReference type="SAM" id="MobiDB-lite"/>
    </source>
</evidence>
<dbReference type="InterPro" id="IPR011990">
    <property type="entry name" value="TPR-like_helical_dom_sf"/>
</dbReference>
<feature type="coiled-coil region" evidence="1">
    <location>
        <begin position="366"/>
        <end position="393"/>
    </location>
</feature>
<dbReference type="InterPro" id="IPR036365">
    <property type="entry name" value="PGBD-like_sf"/>
</dbReference>
<dbReference type="Pfam" id="PF08238">
    <property type="entry name" value="Sel1"/>
    <property type="match status" value="4"/>
</dbReference>
<evidence type="ECO:0000256" key="1">
    <source>
        <dbReference type="SAM" id="Coils"/>
    </source>
</evidence>
<dbReference type="RefSeq" id="WP_250913861.1">
    <property type="nucleotide sequence ID" value="NZ_JAMQAY010000003.1"/>
</dbReference>
<dbReference type="Proteomes" id="UP001155079">
    <property type="component" value="Unassembled WGS sequence"/>
</dbReference>
<gene>
    <name evidence="4" type="ORF">NBH20_08240</name>
    <name evidence="5" type="ORF">NBH21_15300</name>
</gene>
<reference evidence="5 6" key="1">
    <citation type="submission" date="2022-06" db="EMBL/GenBank/DDBJ databases">
        <authorList>
            <person name="Sun Q."/>
        </authorList>
    </citation>
    <scope>NUCLEOTIDE SEQUENCE</scope>
    <source>
        <strain evidence="5">S101</strain>
        <strain evidence="4 6">S153</strain>
    </source>
</reference>
<dbReference type="SUPFAM" id="SSF81901">
    <property type="entry name" value="HCP-like"/>
    <property type="match status" value="1"/>
</dbReference>
<evidence type="ECO:0000259" key="3">
    <source>
        <dbReference type="Pfam" id="PF01471"/>
    </source>
</evidence>
<dbReference type="PANTHER" id="PTHR43628:SF1">
    <property type="entry name" value="CHITIN SYNTHASE REGULATORY FACTOR 2-RELATED"/>
    <property type="match status" value="1"/>
</dbReference>
<dbReference type="EMBL" id="JAMQAY010000003">
    <property type="protein sequence ID" value="MCM2401142.1"/>
    <property type="molecule type" value="Genomic_DNA"/>
</dbReference>
<proteinExistence type="predicted"/>
<dbReference type="PANTHER" id="PTHR43628">
    <property type="entry name" value="ACTIVATOR OF C KINASE PROTEIN 1-RELATED"/>
    <property type="match status" value="1"/>
</dbReference>
<dbReference type="Gene3D" id="1.25.40.10">
    <property type="entry name" value="Tetratricopeptide repeat domain"/>
    <property type="match status" value="1"/>
</dbReference>
<dbReference type="Pfam" id="PF01471">
    <property type="entry name" value="PG_binding_1"/>
    <property type="match status" value="1"/>
</dbReference>
<comment type="caution">
    <text evidence="5">The sequence shown here is derived from an EMBL/GenBank/DDBJ whole genome shotgun (WGS) entry which is preliminary data.</text>
</comment>
<dbReference type="Gene3D" id="1.10.101.10">
    <property type="entry name" value="PGBD-like superfamily/PGBD"/>
    <property type="match status" value="1"/>
</dbReference>
<keyword evidence="6" id="KW-1185">Reference proteome</keyword>
<dbReference type="InterPro" id="IPR002477">
    <property type="entry name" value="Peptidoglycan-bd-like"/>
</dbReference>
<evidence type="ECO:0000313" key="5">
    <source>
        <dbReference type="EMBL" id="MCO5958144.1"/>
    </source>
</evidence>
<dbReference type="SMART" id="SM00671">
    <property type="entry name" value="SEL1"/>
    <property type="match status" value="4"/>
</dbReference>
<dbReference type="InterPro" id="IPR052945">
    <property type="entry name" value="Mitotic_Regulator"/>
</dbReference>
<sequence>MNGSRSPSSRPGGSSSLDALSRTIEGLEARIEGLMGTTSPRARPAEEMPREAYRDRVADRYQRPAREAAMDPLSEIRQRQRALEDSRQRPSERSSGYGRSYEPQEERPRQAPLRQNPPLSHDVTSTAPAPETMTREITQALLGLRQELKQDISESLSREVSTLRAEMRTIRSLAEEQRPSETLRNDIARLAESIQHLGVARAPGADGLREEFEELRSLMDGLAREDSVRRMDNRWSHIEEKIGDVDPAAMREELVRLADRLDDIKSYLGRVGDNRSIQALEEKLMTVATALEQIGSHIDPSERMMSEQFAGIDMRLDEISRAIVAGSRNSGSPDNSLFQRLEDRIAGLAHQIEAFGDRRVSEERPNSDLARRIEQLTDRIELLSEERSASRLEERLDMLSHVLERNTQAPVAQPELTGYLADISRKIDALDHGAVNDRLADRLELLARRIEGLEVPQPAAVARIDDSMLRGLEDRLNAVVDRIEENAGVPAGESASLRGLEEQIAHLSALIARPSTGGIDDAVADRISALEDYMATSDEYIIEAARQAAETVMESYAQRMPSQGAAGSADIAALSALSDHLRNLEDFSRNSEERTHRTFEALHDTLVQIASRLDQIDDRTAHFEEPPASAPYREPAHAEAPAPAYAVQEEEPFRPPFASPAMQAEEDDREHTPLFGSPAIETTMTALPVIEATRPGKKPGKPSLLAGLGKRFLPGQKKNAEEQPVGRQVIDPAPSIDPSDMLPPEQANELLEPGSGAPDVRKILERVRASQANQKGNAGNTSADGDRTDYIAAARRAAQAAAQEMDLAQQGARNAKPGISALSGFARYRRPILMAVGAILLAAMAMPLVTTLIRGEKAPPVIIETTKPQESGMAPAAVESQPEAKVAAVAPSVTEEGTDAISQAAPVASVEQAPLDGGDSLSTLQSAAEDSPQDSAAFAPPASQAEPAGSAATQPVQAEAAPAIIVPEAISPPSLVIAAKEGDPVALFEIGARYTDGRGVASDFAEAAKWYQLAADRGFAPAQYRLANLYEKGTGVPRDIAAAKRLYQQAADAGNASAMHNLAVLFASGADGGQDYAKAVEWFSKAADYGVSDSQFNLAILYARGNGVQQDLETSYKWFAIAAKDGDKDAAQKRDEVANAMRPEQLERARAAVDLWKPKPLDPDANTANTPDEWAGKGLKTASVDMKKAIGNIQAILNKNGFDAGSPDGVMGAKTVAAIKAFQTSIGEQPTGQVTDKLVNALLERNK</sequence>
<evidence type="ECO:0000313" key="4">
    <source>
        <dbReference type="EMBL" id="MCM2401142.1"/>
    </source>
</evidence>
<dbReference type="InterPro" id="IPR006597">
    <property type="entry name" value="Sel1-like"/>
</dbReference>
<evidence type="ECO:0000313" key="7">
    <source>
        <dbReference type="Proteomes" id="UP001155380"/>
    </source>
</evidence>
<evidence type="ECO:0000313" key="6">
    <source>
        <dbReference type="Proteomes" id="UP001155079"/>
    </source>
</evidence>
<feature type="region of interest" description="Disordered" evidence="2">
    <location>
        <begin position="1157"/>
        <end position="1176"/>
    </location>
</feature>
<name>A0AAJ1F8E5_9HYPH</name>
<accession>A0AAJ1F8E5</accession>
<feature type="compositionally biased region" description="Low complexity" evidence="2">
    <location>
        <begin position="1"/>
        <end position="16"/>
    </location>
</feature>
<protein>
    <submittedName>
        <fullName evidence="5">Peptidoglycan-binding protein</fullName>
    </submittedName>
</protein>
<dbReference type="Proteomes" id="UP001155380">
    <property type="component" value="Unassembled WGS sequence"/>
</dbReference>
<dbReference type="AlphaFoldDB" id="A0AAJ1F8E5"/>
<feature type="region of interest" description="Disordered" evidence="2">
    <location>
        <begin position="1"/>
        <end position="132"/>
    </location>
</feature>
<feature type="region of interest" description="Disordered" evidence="2">
    <location>
        <begin position="625"/>
        <end position="678"/>
    </location>
</feature>
<feature type="region of interest" description="Disordered" evidence="2">
    <location>
        <begin position="693"/>
        <end position="757"/>
    </location>
</feature>
<organism evidence="5 7">
    <name type="scientific">Ciceribacter sichuanensis</name>
    <dbReference type="NCBI Taxonomy" id="2949647"/>
    <lineage>
        <taxon>Bacteria</taxon>
        <taxon>Pseudomonadati</taxon>
        <taxon>Pseudomonadota</taxon>
        <taxon>Alphaproteobacteria</taxon>
        <taxon>Hyphomicrobiales</taxon>
        <taxon>Rhizobiaceae</taxon>
        <taxon>Ciceribacter</taxon>
    </lineage>
</organism>
<feature type="compositionally biased region" description="Low complexity" evidence="2">
    <location>
        <begin position="630"/>
        <end position="647"/>
    </location>
</feature>
<keyword evidence="1" id="KW-0175">Coiled coil</keyword>
<dbReference type="SUPFAM" id="SSF47090">
    <property type="entry name" value="PGBD-like"/>
    <property type="match status" value="1"/>
</dbReference>
<dbReference type="EMBL" id="JAMXLX010000004">
    <property type="protein sequence ID" value="MCO5958144.1"/>
    <property type="molecule type" value="Genomic_DNA"/>
</dbReference>